<organism evidence="3 4">
    <name type="scientific">Thermosulfurimonas dismutans</name>
    <dbReference type="NCBI Taxonomy" id="999894"/>
    <lineage>
        <taxon>Bacteria</taxon>
        <taxon>Pseudomonadati</taxon>
        <taxon>Thermodesulfobacteriota</taxon>
        <taxon>Thermodesulfobacteria</taxon>
        <taxon>Thermodesulfobacteriales</taxon>
        <taxon>Thermodesulfobacteriaceae</taxon>
        <taxon>Thermosulfurimonas</taxon>
    </lineage>
</organism>
<sequence>MDAILFEKLLKQEQKALACAWEAFLSIQKEGKVPYPVNYSQIFTRIQSQKEFAEPELFSVLKESKVFLDNLLSALTNHQNEDTKIKIELNSKKIDQIYQLKQKIEKLETEIHFLKEEILIDPLTKFWNRRGLQRIFDYVIKQHIYSEDYSFIVFYILLPKEEKLRIYEDKIILASAKFIKNFFSPRDFLTRPGERLLAVITVGQDIPSIERLIQTLAYKKFPCNLGGTINHIEYRIGGTNILGADHLNVVLERAITAAQQNKFIRL</sequence>
<dbReference type="SUPFAM" id="SSF55073">
    <property type="entry name" value="Nucleotide cyclase"/>
    <property type="match status" value="1"/>
</dbReference>
<gene>
    <name evidence="3" type="ORF">TDIS_0080</name>
</gene>
<dbReference type="OrthoDB" id="9804955at2"/>
<evidence type="ECO:0000313" key="3">
    <source>
        <dbReference type="EMBL" id="OAQ21562.1"/>
    </source>
</evidence>
<protein>
    <recommendedName>
        <fullName evidence="2">GGDEF domain-containing protein</fullName>
    </recommendedName>
</protein>
<feature type="domain" description="GGDEF" evidence="2">
    <location>
        <begin position="104"/>
        <end position="265"/>
    </location>
</feature>
<feature type="coiled-coil region" evidence="1">
    <location>
        <begin position="90"/>
        <end position="117"/>
    </location>
</feature>
<evidence type="ECO:0000256" key="1">
    <source>
        <dbReference type="SAM" id="Coils"/>
    </source>
</evidence>
<evidence type="ECO:0000259" key="2">
    <source>
        <dbReference type="SMART" id="SM00267"/>
    </source>
</evidence>
<proteinExistence type="predicted"/>
<dbReference type="STRING" id="999894.TDIS_0080"/>
<dbReference type="RefSeq" id="WP_068668167.1">
    <property type="nucleotide sequence ID" value="NZ_LWLG01000001.1"/>
</dbReference>
<keyword evidence="4" id="KW-1185">Reference proteome</keyword>
<dbReference type="Pfam" id="PF00990">
    <property type="entry name" value="GGDEF"/>
    <property type="match status" value="1"/>
</dbReference>
<dbReference type="EMBL" id="LWLG01000001">
    <property type="protein sequence ID" value="OAQ21562.1"/>
    <property type="molecule type" value="Genomic_DNA"/>
</dbReference>
<reference evidence="3 4" key="1">
    <citation type="submission" date="2016-04" db="EMBL/GenBank/DDBJ databases">
        <title>Genome analysis of Thermosulfurimonas dismutans, the first thermophilic sulfur-disproportionating bacterium of the phylum Thermodesulfobacteria.</title>
        <authorList>
            <person name="Mardanov A.V."/>
            <person name="Beletsky A.V."/>
            <person name="Kadnikov V.V."/>
            <person name="Slobodkin A.I."/>
            <person name="Ravin N.V."/>
        </authorList>
    </citation>
    <scope>NUCLEOTIDE SEQUENCE [LARGE SCALE GENOMIC DNA]</scope>
    <source>
        <strain evidence="3 4">S95</strain>
    </source>
</reference>
<accession>A0A179D7Z2</accession>
<comment type="caution">
    <text evidence="3">The sequence shown here is derived from an EMBL/GenBank/DDBJ whole genome shotgun (WGS) entry which is preliminary data.</text>
</comment>
<dbReference type="SMART" id="SM00267">
    <property type="entry name" value="GGDEF"/>
    <property type="match status" value="1"/>
</dbReference>
<dbReference type="Gene3D" id="3.30.70.270">
    <property type="match status" value="1"/>
</dbReference>
<dbReference type="Proteomes" id="UP000078390">
    <property type="component" value="Unassembled WGS sequence"/>
</dbReference>
<dbReference type="InterPro" id="IPR029787">
    <property type="entry name" value="Nucleotide_cyclase"/>
</dbReference>
<name>A0A179D7Z2_9BACT</name>
<keyword evidence="1" id="KW-0175">Coiled coil</keyword>
<dbReference type="InterPro" id="IPR043128">
    <property type="entry name" value="Rev_trsase/Diguanyl_cyclase"/>
</dbReference>
<evidence type="ECO:0000313" key="4">
    <source>
        <dbReference type="Proteomes" id="UP000078390"/>
    </source>
</evidence>
<dbReference type="AlphaFoldDB" id="A0A179D7Z2"/>
<dbReference type="InterPro" id="IPR000160">
    <property type="entry name" value="GGDEF_dom"/>
</dbReference>